<evidence type="ECO:0000256" key="6">
    <source>
        <dbReference type="ARBA" id="ARBA00022989"/>
    </source>
</evidence>
<keyword evidence="2 9" id="KW-0813">Transport</keyword>
<keyword evidence="7 9" id="KW-0472">Membrane</keyword>
<evidence type="ECO:0000256" key="3">
    <source>
        <dbReference type="ARBA" id="ARBA00022475"/>
    </source>
</evidence>
<keyword evidence="3" id="KW-1003">Cell membrane</keyword>
<evidence type="ECO:0000256" key="9">
    <source>
        <dbReference type="RuleBase" id="RU369079"/>
    </source>
</evidence>
<sequence length="163" mass="17310">MRILDRAVTALLRAIVVISLCGMSLLTVADATGRYLLNRPIMGTVEMVELLMVAVIFASIPLVTRARGHITVDSFSHLFSPATLRAQDCVAGLLALTVSACLAWVALRKAQSTADYGDMTPMLNIPLAPFVYAMAALLALDAAYRLAALVGPAATPPEPNQDD</sequence>
<proteinExistence type="inferred from homology"/>
<feature type="transmembrane region" description="Helical" evidence="9">
    <location>
        <begin position="41"/>
        <end position="63"/>
    </location>
</feature>
<name>A0ABX4FDA8_9BORD</name>
<comment type="function">
    <text evidence="9">Part of the tripartite ATP-independent periplasmic (TRAP) transport system.</text>
</comment>
<accession>A0ABX4FDA8</accession>
<comment type="subcellular location">
    <subcellularLocation>
        <location evidence="1 9">Cell inner membrane</location>
        <topology evidence="1 9">Multi-pass membrane protein</topology>
    </subcellularLocation>
</comment>
<keyword evidence="6 9" id="KW-1133">Transmembrane helix</keyword>
<dbReference type="PANTHER" id="PTHR35011">
    <property type="entry name" value="2,3-DIKETO-L-GULONATE TRAP TRANSPORTER SMALL PERMEASE PROTEIN YIAM"/>
    <property type="match status" value="1"/>
</dbReference>
<evidence type="ECO:0000313" key="12">
    <source>
        <dbReference type="Proteomes" id="UP000216524"/>
    </source>
</evidence>
<dbReference type="RefSeq" id="WP_094829768.1">
    <property type="nucleotide sequence ID" value="NZ_NEVV01000002.1"/>
</dbReference>
<evidence type="ECO:0000256" key="4">
    <source>
        <dbReference type="ARBA" id="ARBA00022519"/>
    </source>
</evidence>
<dbReference type="InterPro" id="IPR007387">
    <property type="entry name" value="TRAP_DctQ"/>
</dbReference>
<evidence type="ECO:0000256" key="7">
    <source>
        <dbReference type="ARBA" id="ARBA00023136"/>
    </source>
</evidence>
<keyword evidence="12" id="KW-1185">Reference proteome</keyword>
<dbReference type="Proteomes" id="UP000216524">
    <property type="component" value="Unassembled WGS sequence"/>
</dbReference>
<keyword evidence="5 9" id="KW-0812">Transmembrane</keyword>
<dbReference type="PANTHER" id="PTHR35011:SF2">
    <property type="entry name" value="2,3-DIKETO-L-GULONATE TRAP TRANSPORTER SMALL PERMEASE PROTEIN YIAM"/>
    <property type="match status" value="1"/>
</dbReference>
<reference evidence="11 12" key="1">
    <citation type="submission" date="2017-05" db="EMBL/GenBank/DDBJ databases">
        <title>Complete and WGS of Bordetella genogroups.</title>
        <authorList>
            <person name="Spilker T."/>
            <person name="Lipuma J."/>
        </authorList>
    </citation>
    <scope>NUCLEOTIDE SEQUENCE [LARGE SCALE GENOMIC DNA]</scope>
    <source>
        <strain evidence="11 12">AU3139</strain>
    </source>
</reference>
<dbReference type="EMBL" id="NEVV01000002">
    <property type="protein sequence ID" value="OZI78541.1"/>
    <property type="molecule type" value="Genomic_DNA"/>
</dbReference>
<evidence type="ECO:0000256" key="2">
    <source>
        <dbReference type="ARBA" id="ARBA00022448"/>
    </source>
</evidence>
<evidence type="ECO:0000256" key="1">
    <source>
        <dbReference type="ARBA" id="ARBA00004429"/>
    </source>
</evidence>
<comment type="subunit">
    <text evidence="9">The complex comprises the extracytoplasmic solute receptor protein and the two transmembrane proteins.</text>
</comment>
<comment type="similarity">
    <text evidence="8 9">Belongs to the TRAP transporter small permease family.</text>
</comment>
<dbReference type="InterPro" id="IPR055348">
    <property type="entry name" value="DctQ"/>
</dbReference>
<gene>
    <name evidence="11" type="ORF">CAL23_11940</name>
</gene>
<evidence type="ECO:0000256" key="5">
    <source>
        <dbReference type="ARBA" id="ARBA00022692"/>
    </source>
</evidence>
<keyword evidence="4 9" id="KW-0997">Cell inner membrane</keyword>
<evidence type="ECO:0000313" key="11">
    <source>
        <dbReference type="EMBL" id="OZI78541.1"/>
    </source>
</evidence>
<feature type="transmembrane region" description="Helical" evidence="9">
    <location>
        <begin position="84"/>
        <end position="107"/>
    </location>
</feature>
<organism evidence="11 12">
    <name type="scientific">Bordetella genomosp. 6</name>
    <dbReference type="NCBI Taxonomy" id="463024"/>
    <lineage>
        <taxon>Bacteria</taxon>
        <taxon>Pseudomonadati</taxon>
        <taxon>Pseudomonadota</taxon>
        <taxon>Betaproteobacteria</taxon>
        <taxon>Burkholderiales</taxon>
        <taxon>Alcaligenaceae</taxon>
        <taxon>Bordetella</taxon>
    </lineage>
</organism>
<feature type="domain" description="Tripartite ATP-independent periplasmic transporters DctQ component" evidence="10">
    <location>
        <begin position="23"/>
        <end position="150"/>
    </location>
</feature>
<protein>
    <recommendedName>
        <fullName evidence="9">TRAP transporter small permease protein</fullName>
    </recommendedName>
</protein>
<dbReference type="Pfam" id="PF04290">
    <property type="entry name" value="DctQ"/>
    <property type="match status" value="1"/>
</dbReference>
<evidence type="ECO:0000259" key="10">
    <source>
        <dbReference type="Pfam" id="PF04290"/>
    </source>
</evidence>
<evidence type="ECO:0000256" key="8">
    <source>
        <dbReference type="ARBA" id="ARBA00038436"/>
    </source>
</evidence>
<feature type="transmembrane region" description="Helical" evidence="9">
    <location>
        <begin position="127"/>
        <end position="144"/>
    </location>
</feature>
<comment type="caution">
    <text evidence="11">The sequence shown here is derived from an EMBL/GenBank/DDBJ whole genome shotgun (WGS) entry which is preliminary data.</text>
</comment>
<feature type="transmembrane region" description="Helical" evidence="9">
    <location>
        <begin position="7"/>
        <end position="29"/>
    </location>
</feature>